<evidence type="ECO:0000259" key="1">
    <source>
        <dbReference type="Pfam" id="PF06114"/>
    </source>
</evidence>
<evidence type="ECO:0000313" key="3">
    <source>
        <dbReference type="Proteomes" id="UP000318017"/>
    </source>
</evidence>
<accession>A0A518GBS3</accession>
<proteinExistence type="predicted"/>
<name>A0A518GBS3_9BACT</name>
<protein>
    <recommendedName>
        <fullName evidence="1">IrrE N-terminal-like domain-containing protein</fullName>
    </recommendedName>
</protein>
<gene>
    <name evidence="2" type="ORF">Q31a_44080</name>
</gene>
<dbReference type="InterPro" id="IPR010359">
    <property type="entry name" value="IrrE_HExxH"/>
</dbReference>
<dbReference type="Proteomes" id="UP000318017">
    <property type="component" value="Chromosome"/>
</dbReference>
<dbReference type="Pfam" id="PF06114">
    <property type="entry name" value="Peptidase_M78"/>
    <property type="match status" value="1"/>
</dbReference>
<dbReference type="EMBL" id="CP036298">
    <property type="protein sequence ID" value="QDV26038.1"/>
    <property type="molecule type" value="Genomic_DNA"/>
</dbReference>
<dbReference type="KEGG" id="ahel:Q31a_44080"/>
<keyword evidence="3" id="KW-1185">Reference proteome</keyword>
<dbReference type="PANTHER" id="PTHR43236:SF1">
    <property type="entry name" value="BLL7220 PROTEIN"/>
    <property type="match status" value="1"/>
</dbReference>
<sequence length="298" mass="34132">MKGKILGKDRSWKLHYAALNHAAIQGEEIASIFEFVKPPVDPFAIMDAERELICYDGDDFGDCFDGRIRFVGPRFLICFNTRFNAWPHKGQNHTKILFAIAHELGHFFLPKHRDYLVRSRQSHGSFSEFTSDPLVEQQADFFASGLLMPKYLLGPEVNSSNFVTLDRFHRVRNSFEVSLTGLLVRWTQLSDFPCATIAIKNGKIQFGWTSAALRTRGAFRIRRGDSVSCRAAKDFLEADPSLTRYREGSGSGSIRNWIDFDDYRLQTEEHYFAIPHSGTVWILVVADENDFQDSEFED</sequence>
<dbReference type="InterPro" id="IPR052345">
    <property type="entry name" value="Rad_response_metalloprotease"/>
</dbReference>
<dbReference type="PANTHER" id="PTHR43236">
    <property type="entry name" value="ANTITOXIN HIGA1"/>
    <property type="match status" value="1"/>
</dbReference>
<evidence type="ECO:0000313" key="2">
    <source>
        <dbReference type="EMBL" id="QDV26038.1"/>
    </source>
</evidence>
<feature type="domain" description="IrrE N-terminal-like" evidence="1">
    <location>
        <begin position="97"/>
        <end position="185"/>
    </location>
</feature>
<reference evidence="2 3" key="1">
    <citation type="submission" date="2019-02" db="EMBL/GenBank/DDBJ databases">
        <title>Deep-cultivation of Planctomycetes and their phenomic and genomic characterization uncovers novel biology.</title>
        <authorList>
            <person name="Wiegand S."/>
            <person name="Jogler M."/>
            <person name="Boedeker C."/>
            <person name="Pinto D."/>
            <person name="Vollmers J."/>
            <person name="Rivas-Marin E."/>
            <person name="Kohn T."/>
            <person name="Peeters S.H."/>
            <person name="Heuer A."/>
            <person name="Rast P."/>
            <person name="Oberbeckmann S."/>
            <person name="Bunk B."/>
            <person name="Jeske O."/>
            <person name="Meyerdierks A."/>
            <person name="Storesund J.E."/>
            <person name="Kallscheuer N."/>
            <person name="Luecker S."/>
            <person name="Lage O.M."/>
            <person name="Pohl T."/>
            <person name="Merkel B.J."/>
            <person name="Hornburger P."/>
            <person name="Mueller R.-W."/>
            <person name="Bruemmer F."/>
            <person name="Labrenz M."/>
            <person name="Spormann A.M."/>
            <person name="Op den Camp H."/>
            <person name="Overmann J."/>
            <person name="Amann R."/>
            <person name="Jetten M.S.M."/>
            <person name="Mascher T."/>
            <person name="Medema M.H."/>
            <person name="Devos D.P."/>
            <person name="Kaster A.-K."/>
            <person name="Ovreas L."/>
            <person name="Rohde M."/>
            <person name="Galperin M.Y."/>
            <person name="Jogler C."/>
        </authorList>
    </citation>
    <scope>NUCLEOTIDE SEQUENCE [LARGE SCALE GENOMIC DNA]</scope>
    <source>
        <strain evidence="2 3">Q31a</strain>
    </source>
</reference>
<dbReference type="AlphaFoldDB" id="A0A518GBS3"/>
<dbReference type="Gene3D" id="1.10.10.2910">
    <property type="match status" value="1"/>
</dbReference>
<dbReference type="RefSeq" id="WP_145081889.1">
    <property type="nucleotide sequence ID" value="NZ_CP036298.1"/>
</dbReference>
<organism evidence="2 3">
    <name type="scientific">Aureliella helgolandensis</name>
    <dbReference type="NCBI Taxonomy" id="2527968"/>
    <lineage>
        <taxon>Bacteria</taxon>
        <taxon>Pseudomonadati</taxon>
        <taxon>Planctomycetota</taxon>
        <taxon>Planctomycetia</taxon>
        <taxon>Pirellulales</taxon>
        <taxon>Pirellulaceae</taxon>
        <taxon>Aureliella</taxon>
    </lineage>
</organism>
<dbReference type="OrthoDB" id="581382at2"/>